<protein>
    <submittedName>
        <fullName evidence="1">Uncharacterized protein</fullName>
    </submittedName>
</protein>
<accession>A0A4P7NCW7</accession>
<name>A0A4P7NCW7_PYROR</name>
<proteinExistence type="predicted"/>
<gene>
    <name evidence="1" type="ORF">PoMZ_04805</name>
</gene>
<evidence type="ECO:0000313" key="1">
    <source>
        <dbReference type="EMBL" id="QBZ59841.1"/>
    </source>
</evidence>
<dbReference type="AlphaFoldDB" id="A0A4P7NCW7"/>
<organism evidence="1 2">
    <name type="scientific">Pyricularia oryzae</name>
    <name type="common">Rice blast fungus</name>
    <name type="synonym">Magnaporthe oryzae</name>
    <dbReference type="NCBI Taxonomy" id="318829"/>
    <lineage>
        <taxon>Eukaryota</taxon>
        <taxon>Fungi</taxon>
        <taxon>Dikarya</taxon>
        <taxon>Ascomycota</taxon>
        <taxon>Pezizomycotina</taxon>
        <taxon>Sordariomycetes</taxon>
        <taxon>Sordariomycetidae</taxon>
        <taxon>Magnaporthales</taxon>
        <taxon>Pyriculariaceae</taxon>
        <taxon>Pyricularia</taxon>
    </lineage>
</organism>
<reference evidence="1 2" key="1">
    <citation type="journal article" date="2019" name="Mol. Biol. Evol.">
        <title>Blast fungal genomes show frequent chromosomal changes, gene gains and losses, and effector gene turnover.</title>
        <authorList>
            <person name="Gomez Luciano L.B."/>
            <person name="Jason Tsai I."/>
            <person name="Chuma I."/>
            <person name="Tosa Y."/>
            <person name="Chen Y.H."/>
            <person name="Li J.Y."/>
            <person name="Li M.Y."/>
            <person name="Jade Lu M.Y."/>
            <person name="Nakayashiki H."/>
            <person name="Li W.H."/>
        </authorList>
    </citation>
    <scope>NUCLEOTIDE SEQUENCE [LARGE SCALE GENOMIC DNA]</scope>
    <source>
        <strain evidence="1">MZ5-1-6</strain>
    </source>
</reference>
<dbReference type="Proteomes" id="UP000294847">
    <property type="component" value="Chromosome 3"/>
</dbReference>
<dbReference type="EMBL" id="CP034206">
    <property type="protein sequence ID" value="QBZ59841.1"/>
    <property type="molecule type" value="Genomic_DNA"/>
</dbReference>
<evidence type="ECO:0000313" key="2">
    <source>
        <dbReference type="Proteomes" id="UP000294847"/>
    </source>
</evidence>
<sequence length="68" mass="7435">MAKGPTARVLPALRNIESLMNLRLFTTTITPNNPYNGTCIPFGYNPLSSPTHLQWDLGPVKKAAVLVL</sequence>